<gene>
    <name evidence="2" type="ORF">ATEG_03694</name>
</gene>
<evidence type="ECO:0000256" key="1">
    <source>
        <dbReference type="SAM" id="MobiDB-lite"/>
    </source>
</evidence>
<name>Q0CRJ0_ASPTN</name>
<feature type="compositionally biased region" description="Pro residues" evidence="1">
    <location>
        <begin position="165"/>
        <end position="175"/>
    </location>
</feature>
<feature type="compositionally biased region" description="Polar residues" evidence="1">
    <location>
        <begin position="385"/>
        <end position="403"/>
    </location>
</feature>
<dbReference type="HOGENOM" id="CLU_670805_0_0_1"/>
<dbReference type="AlphaFoldDB" id="Q0CRJ0"/>
<proteinExistence type="predicted"/>
<sequence>MDTGGHPGVRSLLAKFETQQANTTSPPSRGRSPVGSDTPGSTRPLSKVRASFIAVDGAVQSSPVSSLRRSASTRSDSPAAPVRMRSFNSDEMEDPVKTPLASTPPGNGIDATSNAKTSPKPEEPVKSLQSPIRVTKEASPTAKENKSPTPAPAKTATATPKEKAPPAPAPKPSPVKPKTVANNMATKPENSAKPVRSAKPAAGATAKEPARKPSRAALNTASKPTTRPPRASMPATNATKSARLPSSATTPSLSSTAKSGTNAAKSGTNGPTRKPPVQSRTNNSTSSTTRKPSALASVANERPSSRTSNKPVDEGFLARMMRPTASSARKVHDKVEPKNPSGTKTTRTASKPVPKPTSRSTKSKAQTSAASAHSKEESVEVHSPEASTQGDVPVKTTTPTSSLACYPFGP</sequence>
<reference evidence="3" key="1">
    <citation type="submission" date="2005-09" db="EMBL/GenBank/DDBJ databases">
        <title>Annotation of the Aspergillus terreus NIH2624 genome.</title>
        <authorList>
            <person name="Birren B.W."/>
            <person name="Lander E.S."/>
            <person name="Galagan J.E."/>
            <person name="Nusbaum C."/>
            <person name="Devon K."/>
            <person name="Henn M."/>
            <person name="Ma L.-J."/>
            <person name="Jaffe D.B."/>
            <person name="Butler J."/>
            <person name="Alvarez P."/>
            <person name="Gnerre S."/>
            <person name="Grabherr M."/>
            <person name="Kleber M."/>
            <person name="Mauceli E.W."/>
            <person name="Brockman W."/>
            <person name="Rounsley S."/>
            <person name="Young S.K."/>
            <person name="LaButti K."/>
            <person name="Pushparaj V."/>
            <person name="DeCaprio D."/>
            <person name="Crawford M."/>
            <person name="Koehrsen M."/>
            <person name="Engels R."/>
            <person name="Montgomery P."/>
            <person name="Pearson M."/>
            <person name="Howarth C."/>
            <person name="Larson L."/>
            <person name="Luoma S."/>
            <person name="White J."/>
            <person name="Alvarado L."/>
            <person name="Kodira C.D."/>
            <person name="Zeng Q."/>
            <person name="Oleary S."/>
            <person name="Yandava C."/>
            <person name="Denning D.W."/>
            <person name="Nierman W.C."/>
            <person name="Milne T."/>
            <person name="Madden K."/>
        </authorList>
    </citation>
    <scope>NUCLEOTIDE SEQUENCE [LARGE SCALE GENOMIC DNA]</scope>
    <source>
        <strain evidence="3">NIH 2624 / FGSC A1156</strain>
    </source>
</reference>
<evidence type="ECO:0008006" key="4">
    <source>
        <dbReference type="Google" id="ProtNLM"/>
    </source>
</evidence>
<feature type="region of interest" description="Disordered" evidence="1">
    <location>
        <begin position="1"/>
        <end position="410"/>
    </location>
</feature>
<feature type="compositionally biased region" description="Low complexity" evidence="1">
    <location>
        <begin position="61"/>
        <end position="72"/>
    </location>
</feature>
<dbReference type="EMBL" id="CH476598">
    <property type="protein sequence ID" value="EAU35496.1"/>
    <property type="molecule type" value="Genomic_DNA"/>
</dbReference>
<accession>Q0CRJ0</accession>
<dbReference type="STRING" id="341663.Q0CRJ0"/>
<dbReference type="VEuPathDB" id="FungiDB:ATEG_03694"/>
<evidence type="ECO:0000313" key="2">
    <source>
        <dbReference type="EMBL" id="EAU35496.1"/>
    </source>
</evidence>
<dbReference type="GeneID" id="4318308"/>
<dbReference type="OrthoDB" id="3600083at2759"/>
<feature type="compositionally biased region" description="Low complexity" evidence="1">
    <location>
        <begin position="279"/>
        <end position="290"/>
    </location>
</feature>
<feature type="compositionally biased region" description="Polar residues" evidence="1">
    <location>
        <begin position="100"/>
        <end position="117"/>
    </location>
</feature>
<feature type="compositionally biased region" description="Low complexity" evidence="1">
    <location>
        <begin position="357"/>
        <end position="372"/>
    </location>
</feature>
<feature type="compositionally biased region" description="Polar residues" evidence="1">
    <location>
        <begin position="340"/>
        <end position="349"/>
    </location>
</feature>
<dbReference type="eggNOG" id="ENOG502SU0I">
    <property type="taxonomic scope" value="Eukaryota"/>
</dbReference>
<feature type="compositionally biased region" description="Basic and acidic residues" evidence="1">
    <location>
        <begin position="373"/>
        <end position="383"/>
    </location>
</feature>
<feature type="compositionally biased region" description="Low complexity" evidence="1">
    <location>
        <begin position="25"/>
        <end position="36"/>
    </location>
</feature>
<evidence type="ECO:0000313" key="3">
    <source>
        <dbReference type="Proteomes" id="UP000007963"/>
    </source>
</evidence>
<dbReference type="Proteomes" id="UP000007963">
    <property type="component" value="Unassembled WGS sequence"/>
</dbReference>
<organism evidence="2 3">
    <name type="scientific">Aspergillus terreus (strain NIH 2624 / FGSC A1156)</name>
    <dbReference type="NCBI Taxonomy" id="341663"/>
    <lineage>
        <taxon>Eukaryota</taxon>
        <taxon>Fungi</taxon>
        <taxon>Dikarya</taxon>
        <taxon>Ascomycota</taxon>
        <taxon>Pezizomycotina</taxon>
        <taxon>Eurotiomycetes</taxon>
        <taxon>Eurotiomycetidae</taxon>
        <taxon>Eurotiales</taxon>
        <taxon>Aspergillaceae</taxon>
        <taxon>Aspergillus</taxon>
        <taxon>Aspergillus subgen. Circumdati</taxon>
    </lineage>
</organism>
<dbReference type="OMA" id="SHKSEPK"/>
<dbReference type="RefSeq" id="XP_001212872.1">
    <property type="nucleotide sequence ID" value="XM_001212872.1"/>
</dbReference>
<feature type="compositionally biased region" description="Low complexity" evidence="1">
    <location>
        <begin position="244"/>
        <end position="257"/>
    </location>
</feature>
<protein>
    <recommendedName>
        <fullName evidence="4">Mucin-7</fullName>
    </recommendedName>
</protein>
<feature type="compositionally biased region" description="Polar residues" evidence="1">
    <location>
        <begin position="258"/>
        <end position="271"/>
    </location>
</feature>